<protein>
    <submittedName>
        <fullName evidence="2">Uncharacterized protein</fullName>
    </submittedName>
</protein>
<keyword evidence="3" id="KW-1185">Reference proteome</keyword>
<sequence length="300" mass="31200">MLPAALASLLLAELGWLELRWPEVAGCPAAAEVVAAAERLAAVGDRRPVVAEAAIAVVDTGYSLELSVRAGDEVEQRRVQHASCGPLADATAVIVAVASEPDGSATSRPARDDEIPPGLRRTPAPAVRAPPAVGGFVAAVGALGPPRRPAPGLQAGLAVVWPGARLEFRFHHTFASPLRVAEAPAAGLELQLSAAAIRGCPRWSWAAWSLHLCGGLELGALTARGFGFTTRNVRSTGLWAAGVVGTGAQWRRRWFALGADVEAVLAFTQRGYAVADGAALLYRVPPVGLRFGASVAVFFF</sequence>
<evidence type="ECO:0000313" key="3">
    <source>
        <dbReference type="Proteomes" id="UP001164459"/>
    </source>
</evidence>
<dbReference type="EMBL" id="CP114040">
    <property type="protein sequence ID" value="WAS91014.1"/>
    <property type="molecule type" value="Genomic_DNA"/>
</dbReference>
<organism evidence="2 3">
    <name type="scientific">Nannocystis punicea</name>
    <dbReference type="NCBI Taxonomy" id="2995304"/>
    <lineage>
        <taxon>Bacteria</taxon>
        <taxon>Pseudomonadati</taxon>
        <taxon>Myxococcota</taxon>
        <taxon>Polyangia</taxon>
        <taxon>Nannocystales</taxon>
        <taxon>Nannocystaceae</taxon>
        <taxon>Nannocystis</taxon>
    </lineage>
</organism>
<name>A0ABY7GW23_9BACT</name>
<evidence type="ECO:0000313" key="2">
    <source>
        <dbReference type="EMBL" id="WAS91014.1"/>
    </source>
</evidence>
<feature type="region of interest" description="Disordered" evidence="1">
    <location>
        <begin position="101"/>
        <end position="124"/>
    </location>
</feature>
<accession>A0ABY7GW23</accession>
<reference evidence="2" key="1">
    <citation type="submission" date="2022-11" db="EMBL/GenBank/DDBJ databases">
        <title>Minimal conservation of predation-associated metabolite biosynthetic gene clusters underscores biosynthetic potential of Myxococcota including descriptions for ten novel species: Archangium lansinium sp. nov., Myxococcus landrumus sp. nov., Nannocystis bai.</title>
        <authorList>
            <person name="Ahearne A."/>
            <person name="Stevens C."/>
            <person name="Dowd S."/>
        </authorList>
    </citation>
    <scope>NUCLEOTIDE SEQUENCE</scope>
    <source>
        <strain evidence="2">Fl3</strain>
    </source>
</reference>
<dbReference type="RefSeq" id="WP_269033362.1">
    <property type="nucleotide sequence ID" value="NZ_CP114040.1"/>
</dbReference>
<proteinExistence type="predicted"/>
<dbReference type="Proteomes" id="UP001164459">
    <property type="component" value="Chromosome"/>
</dbReference>
<evidence type="ECO:0000256" key="1">
    <source>
        <dbReference type="SAM" id="MobiDB-lite"/>
    </source>
</evidence>
<gene>
    <name evidence="2" type="ORF">O0S08_32905</name>
</gene>